<protein>
    <submittedName>
        <fullName evidence="1">Actin- protein 6</fullName>
    </submittedName>
</protein>
<proteinExistence type="predicted"/>
<organism evidence="1 2">
    <name type="scientific">Naganishia cerealis</name>
    <dbReference type="NCBI Taxonomy" id="610337"/>
    <lineage>
        <taxon>Eukaryota</taxon>
        <taxon>Fungi</taxon>
        <taxon>Dikarya</taxon>
        <taxon>Basidiomycota</taxon>
        <taxon>Agaricomycotina</taxon>
        <taxon>Tremellomycetes</taxon>
        <taxon>Filobasidiales</taxon>
        <taxon>Filobasidiaceae</taxon>
        <taxon>Naganishia</taxon>
    </lineage>
</organism>
<reference evidence="1" key="1">
    <citation type="submission" date="2023-04" db="EMBL/GenBank/DDBJ databases">
        <title>Draft Genome sequencing of Naganishia species isolated from polar environments using Oxford Nanopore Technology.</title>
        <authorList>
            <person name="Leo P."/>
            <person name="Venkateswaran K."/>
        </authorList>
    </citation>
    <scope>NUCLEOTIDE SEQUENCE</scope>
    <source>
        <strain evidence="1">MNA-CCFEE 5261</strain>
    </source>
</reference>
<dbReference type="Proteomes" id="UP001241377">
    <property type="component" value="Unassembled WGS sequence"/>
</dbReference>
<name>A0ACC2VX15_9TREE</name>
<keyword evidence="2" id="KW-1185">Reference proteome</keyword>
<gene>
    <name evidence="1" type="primary">ARP6_1</name>
    <name evidence="1" type="ORF">QFC19_004519</name>
</gene>
<sequence length="556" mass="61901">MEPTPFVVDNGSYNIKAGFAASKNPKKYRNTLARSRDGRIHISNDYVNQTQHYSGLVFKRPFDQGHLTTWEVEKPIWDYCFDDVGTSEFEALLCSLVLTETPFQLPQLSINTDQIVFEEYGFSQYYRCTPASLVPWIDGSGSPADFQVVIDAGYNATWIIPIIYQNVYWKGVKKLPVGGHLLNGLLREMVSFRHYDILDEPILVNTIKEQTCFLATDYQKTLRNHKKYSCNFVLPDFKTTATGYVVKDGASPPTDAQSLTLSDERFSVPEALYHPEIIFDNVSTSNTLLQLTPFKNLPDLVVECIMACPVAAQPLLLANIHIVGGSSLLPNFKLRLHSELVKELPLDWFVQLKEHEKIAPDERPWHGAVKLTESDIFEKISIPKSRSVILIKNFSKVCACSAKSSAVSWSIANYSTAKSAIIGLTKTLAIEGARYNIKVNVIAPSAGTAMTKTIWPQEMVDMFSRPDYVAPIVGFLSSDDCPVTGTIYEVMAGWAAQVRWALPLRDLSTVGDAQGLALSRSAGSPISRVALSPSNFKEAFGCFLRSGELCRGRLLR</sequence>
<dbReference type="EMBL" id="JASBWR010000048">
    <property type="protein sequence ID" value="KAJ9102962.1"/>
    <property type="molecule type" value="Genomic_DNA"/>
</dbReference>
<comment type="caution">
    <text evidence="1">The sequence shown here is derived from an EMBL/GenBank/DDBJ whole genome shotgun (WGS) entry which is preliminary data.</text>
</comment>
<accession>A0ACC2VX15</accession>
<evidence type="ECO:0000313" key="1">
    <source>
        <dbReference type="EMBL" id="KAJ9102962.1"/>
    </source>
</evidence>
<evidence type="ECO:0000313" key="2">
    <source>
        <dbReference type="Proteomes" id="UP001241377"/>
    </source>
</evidence>